<sequence>MVVELMKRQPLTKLVRCPVCESSNTYYRSKTKTYVCRKDGTVFKVLRGKSRKVR</sequence>
<comment type="caution">
    <text evidence="1">The sequence shown here is derived from an EMBL/GenBank/DDBJ whole genome shotgun (WGS) entry which is preliminary data.</text>
</comment>
<evidence type="ECO:0000313" key="1">
    <source>
        <dbReference type="EMBL" id="KKN25062.1"/>
    </source>
</evidence>
<dbReference type="EMBL" id="LAZR01002832">
    <property type="protein sequence ID" value="KKN25062.1"/>
    <property type="molecule type" value="Genomic_DNA"/>
</dbReference>
<dbReference type="SUPFAM" id="SSF57783">
    <property type="entry name" value="Zinc beta-ribbon"/>
    <property type="match status" value="1"/>
</dbReference>
<proteinExistence type="predicted"/>
<protein>
    <submittedName>
        <fullName evidence="1">Uncharacterized protein</fullName>
    </submittedName>
</protein>
<gene>
    <name evidence="1" type="ORF">LCGC14_0888450</name>
</gene>
<accession>A0A0F9PKM5</accession>
<name>A0A0F9PKM5_9ZZZZ</name>
<reference evidence="1" key="1">
    <citation type="journal article" date="2015" name="Nature">
        <title>Complex archaea that bridge the gap between prokaryotes and eukaryotes.</title>
        <authorList>
            <person name="Spang A."/>
            <person name="Saw J.H."/>
            <person name="Jorgensen S.L."/>
            <person name="Zaremba-Niedzwiedzka K."/>
            <person name="Martijn J."/>
            <person name="Lind A.E."/>
            <person name="van Eijk R."/>
            <person name="Schleper C."/>
            <person name="Guy L."/>
            <person name="Ettema T.J."/>
        </authorList>
    </citation>
    <scope>NUCLEOTIDE SEQUENCE</scope>
</reference>
<dbReference type="AlphaFoldDB" id="A0A0F9PKM5"/>
<organism evidence="1">
    <name type="scientific">marine sediment metagenome</name>
    <dbReference type="NCBI Taxonomy" id="412755"/>
    <lineage>
        <taxon>unclassified sequences</taxon>
        <taxon>metagenomes</taxon>
        <taxon>ecological metagenomes</taxon>
    </lineage>
</organism>